<sequence>MYSIHKSSLQTEVSSLKFSLFMETWGNWTFNNENEDLLAEVLNKFASNQCSLDTPKKVLLSSLATLSKTVRVKISSSSSDDSDIDEDFNAVQISFPKSSSDISNDEPKSTAEVVKDLQLQSACIGIALRNFDDESSFLSSQPQVEDSHKTAIKQIIDMLNAGDYDAGELFLVLQTELRNRNNVSEVIGDVWPEIVTDRARHGFCEALLKTDVRPQIICDQIYLPWFETRELNLTGFVDSLSKLIIHFPEYACKFLLVKLLVDKESILVKHLNWLVIIMQFLDQQHWCSLLNEYTNHCDSLDQYQIPVLMHLVNNCQKILNNRDAERLIGLCRNAAYKHSTNRDFGLLLVSVIRAIDLDKFLPEITTICEQLKGVSKFLIMKALKDTK</sequence>
<protein>
    <recommendedName>
        <fullName evidence="3">Fanconi Anaemia group E protein C-terminal domain-containing protein</fullName>
    </recommendedName>
</protein>
<dbReference type="OrthoDB" id="6581054at2759"/>
<organism evidence="1 2">
    <name type="scientific">Aphis craccivora</name>
    <name type="common">Cowpea aphid</name>
    <dbReference type="NCBI Taxonomy" id="307492"/>
    <lineage>
        <taxon>Eukaryota</taxon>
        <taxon>Metazoa</taxon>
        <taxon>Ecdysozoa</taxon>
        <taxon>Arthropoda</taxon>
        <taxon>Hexapoda</taxon>
        <taxon>Insecta</taxon>
        <taxon>Pterygota</taxon>
        <taxon>Neoptera</taxon>
        <taxon>Paraneoptera</taxon>
        <taxon>Hemiptera</taxon>
        <taxon>Sternorrhyncha</taxon>
        <taxon>Aphidomorpha</taxon>
        <taxon>Aphidoidea</taxon>
        <taxon>Aphididae</taxon>
        <taxon>Aphidini</taxon>
        <taxon>Aphis</taxon>
        <taxon>Aphis</taxon>
    </lineage>
</organism>
<accession>A0A6G0YX07</accession>
<evidence type="ECO:0008006" key="3">
    <source>
        <dbReference type="Google" id="ProtNLM"/>
    </source>
</evidence>
<dbReference type="AlphaFoldDB" id="A0A6G0YX07"/>
<comment type="caution">
    <text evidence="1">The sequence shown here is derived from an EMBL/GenBank/DDBJ whole genome shotgun (WGS) entry which is preliminary data.</text>
</comment>
<proteinExistence type="predicted"/>
<dbReference type="Proteomes" id="UP000478052">
    <property type="component" value="Unassembled WGS sequence"/>
</dbReference>
<evidence type="ECO:0000313" key="2">
    <source>
        <dbReference type="Proteomes" id="UP000478052"/>
    </source>
</evidence>
<name>A0A6G0YX07_APHCR</name>
<gene>
    <name evidence="1" type="ORF">FWK35_00008059</name>
</gene>
<keyword evidence="2" id="KW-1185">Reference proteome</keyword>
<evidence type="ECO:0000313" key="1">
    <source>
        <dbReference type="EMBL" id="KAF0762438.1"/>
    </source>
</evidence>
<reference evidence="1 2" key="1">
    <citation type="submission" date="2019-08" db="EMBL/GenBank/DDBJ databases">
        <title>Whole genome of Aphis craccivora.</title>
        <authorList>
            <person name="Voronova N.V."/>
            <person name="Shulinski R.S."/>
            <person name="Bandarenka Y.V."/>
            <person name="Zhorov D.G."/>
            <person name="Warner D."/>
        </authorList>
    </citation>
    <scope>NUCLEOTIDE SEQUENCE [LARGE SCALE GENOMIC DNA]</scope>
    <source>
        <strain evidence="1">180601</strain>
        <tissue evidence="1">Whole Body</tissue>
    </source>
</reference>
<dbReference type="EMBL" id="VUJU01002146">
    <property type="protein sequence ID" value="KAF0762438.1"/>
    <property type="molecule type" value="Genomic_DNA"/>
</dbReference>